<protein>
    <submittedName>
        <fullName evidence="1">Uncharacterized protein</fullName>
    </submittedName>
</protein>
<dbReference type="EMBL" id="CP115541">
    <property type="protein sequence ID" value="WNH52414.1"/>
    <property type="molecule type" value="Genomic_DNA"/>
</dbReference>
<keyword evidence="2" id="KW-1185">Reference proteome</keyword>
<organism evidence="1 2">
    <name type="scientific">Stenotrophomonas oahuensis</name>
    <dbReference type="NCBI Taxonomy" id="3003271"/>
    <lineage>
        <taxon>Bacteria</taxon>
        <taxon>Pseudomonadati</taxon>
        <taxon>Pseudomonadota</taxon>
        <taxon>Gammaproteobacteria</taxon>
        <taxon>Lysobacterales</taxon>
        <taxon>Lysobacteraceae</taxon>
        <taxon>Stenotrophomonas</taxon>
    </lineage>
</organism>
<proteinExistence type="predicted"/>
<evidence type="ECO:0000313" key="1">
    <source>
        <dbReference type="EMBL" id="WNH52414.1"/>
    </source>
</evidence>
<evidence type="ECO:0000313" key="2">
    <source>
        <dbReference type="Proteomes" id="UP001302072"/>
    </source>
</evidence>
<dbReference type="Proteomes" id="UP001302072">
    <property type="component" value="Chromosome"/>
</dbReference>
<reference evidence="1 2" key="1">
    <citation type="submission" date="2022-12" db="EMBL/GenBank/DDBJ databases">
        <title>Two new species, Stenotrophomonas aracearum and Stenotrophomonas oahuensis, isolated from Anthurium (Araceae family) in Hawaii.</title>
        <authorList>
            <person name="Chunag S.C."/>
            <person name="Dobhal S."/>
            <person name="Alvarez A."/>
            <person name="Arif M."/>
        </authorList>
    </citation>
    <scope>NUCLEOTIDE SEQUENCE [LARGE SCALE GENOMIC DNA]</scope>
    <source>
        <strain evidence="1 2">A5586</strain>
    </source>
</reference>
<name>A0ABY9YNE5_9GAMM</name>
<accession>A0ABY9YNE5</accession>
<gene>
    <name evidence="1" type="ORF">PDM29_19155</name>
</gene>
<sequence length="133" mass="14352">MNKNEATFSAKAIEAGTNYGDKKELTDVLHLVGLVDGQLRNVVTVRCYMGRSKSAMAVYATVWIHAPDNYRSGSGTASGWGYCKRSAAIAYALQNAGVTLRDPIDGHGMTAVREALNAVARALNLTMWTVIED</sequence>
<dbReference type="RefSeq" id="WP_311191613.1">
    <property type="nucleotide sequence ID" value="NZ_CP115541.1"/>
</dbReference>